<evidence type="ECO:0000313" key="3">
    <source>
        <dbReference type="Proteomes" id="UP000199564"/>
    </source>
</evidence>
<dbReference type="AlphaFoldDB" id="A0A1I5FXA4"/>
<dbReference type="Proteomes" id="UP000199564">
    <property type="component" value="Unassembled WGS sequence"/>
</dbReference>
<proteinExistence type="predicted"/>
<dbReference type="InterPro" id="IPR002686">
    <property type="entry name" value="Transposase_17"/>
</dbReference>
<evidence type="ECO:0000313" key="2">
    <source>
        <dbReference type="EMBL" id="SFO28414.1"/>
    </source>
</evidence>
<dbReference type="NCBIfam" id="NF047646">
    <property type="entry name" value="REP_Tyr_transpos"/>
    <property type="match status" value="1"/>
</dbReference>
<sequence>MAFSYQILDQGAVHFVTFTVHQWVDVFTRDIYREKITESLRYCQIHKGLEVFSWVLMTNHCHLILRAKEENLSDIIRDFKKFTAKSLFSLIKENPLESRREWLSKMLSIENRIWFWEEGYHGEEIYSREFFAQKSNYIHLNPVRAGFVEKEEEYLWSSAADFYGIRKGKLELEVFG</sequence>
<dbReference type="SMART" id="SM01321">
    <property type="entry name" value="Y1_Tnp"/>
    <property type="match status" value="1"/>
</dbReference>
<keyword evidence="3" id="KW-1185">Reference proteome</keyword>
<feature type="domain" description="Transposase IS200-like" evidence="1">
    <location>
        <begin position="9"/>
        <end position="141"/>
    </location>
</feature>
<organism evidence="2 3">
    <name type="scientific">Algoriphagus ornithinivorans</name>
    <dbReference type="NCBI Taxonomy" id="226506"/>
    <lineage>
        <taxon>Bacteria</taxon>
        <taxon>Pseudomonadati</taxon>
        <taxon>Bacteroidota</taxon>
        <taxon>Cytophagia</taxon>
        <taxon>Cytophagales</taxon>
        <taxon>Cyclobacteriaceae</taxon>
        <taxon>Algoriphagus</taxon>
    </lineage>
</organism>
<dbReference type="SUPFAM" id="SSF143422">
    <property type="entry name" value="Transposase IS200-like"/>
    <property type="match status" value="1"/>
</dbReference>
<dbReference type="Gene3D" id="3.30.70.1290">
    <property type="entry name" value="Transposase IS200-like"/>
    <property type="match status" value="1"/>
</dbReference>
<dbReference type="GO" id="GO:0004803">
    <property type="term" value="F:transposase activity"/>
    <property type="evidence" value="ECO:0007669"/>
    <property type="project" value="InterPro"/>
</dbReference>
<dbReference type="InterPro" id="IPR052715">
    <property type="entry name" value="RAYT_transposase"/>
</dbReference>
<evidence type="ECO:0000259" key="1">
    <source>
        <dbReference type="SMART" id="SM01321"/>
    </source>
</evidence>
<dbReference type="STRING" id="226506.SAMN04488519_10596"/>
<dbReference type="PANTHER" id="PTHR36966:SF1">
    <property type="entry name" value="REP-ASSOCIATED TYROSINE TRANSPOSASE"/>
    <property type="match status" value="1"/>
</dbReference>
<dbReference type="Pfam" id="PF01797">
    <property type="entry name" value="Y1_Tnp"/>
    <property type="match status" value="1"/>
</dbReference>
<dbReference type="GO" id="GO:0006313">
    <property type="term" value="P:DNA transposition"/>
    <property type="evidence" value="ECO:0007669"/>
    <property type="project" value="InterPro"/>
</dbReference>
<name>A0A1I5FXA4_9BACT</name>
<dbReference type="InterPro" id="IPR036515">
    <property type="entry name" value="Transposase_17_sf"/>
</dbReference>
<protein>
    <submittedName>
        <fullName evidence="2">REP element-mobilizing transposase RayT</fullName>
    </submittedName>
</protein>
<gene>
    <name evidence="2" type="ORF">SAMN04488519_10596</name>
</gene>
<accession>A0A1I5FXA4</accession>
<reference evidence="3" key="1">
    <citation type="submission" date="2016-10" db="EMBL/GenBank/DDBJ databases">
        <authorList>
            <person name="Varghese N."/>
            <person name="Submissions S."/>
        </authorList>
    </citation>
    <scope>NUCLEOTIDE SEQUENCE [LARGE SCALE GENOMIC DNA]</scope>
    <source>
        <strain evidence="3">DSM 15282</strain>
    </source>
</reference>
<dbReference type="EMBL" id="FOVW01000005">
    <property type="protein sequence ID" value="SFO28414.1"/>
    <property type="molecule type" value="Genomic_DNA"/>
</dbReference>
<dbReference type="PANTHER" id="PTHR36966">
    <property type="entry name" value="REP-ASSOCIATED TYROSINE TRANSPOSASE"/>
    <property type="match status" value="1"/>
</dbReference>
<dbReference type="GO" id="GO:0043565">
    <property type="term" value="F:sequence-specific DNA binding"/>
    <property type="evidence" value="ECO:0007669"/>
    <property type="project" value="TreeGrafter"/>
</dbReference>